<feature type="domain" description="PAC" evidence="10">
    <location>
        <begin position="274"/>
        <end position="336"/>
    </location>
</feature>
<dbReference type="InterPro" id="IPR036890">
    <property type="entry name" value="HATPase_C_sf"/>
</dbReference>
<dbReference type="CDD" id="cd00130">
    <property type="entry name" value="PAS"/>
    <property type="match status" value="3"/>
</dbReference>
<proteinExistence type="predicted"/>
<dbReference type="PANTHER" id="PTHR43304">
    <property type="entry name" value="PHYTOCHROME-LIKE PROTEIN CPH1"/>
    <property type="match status" value="1"/>
</dbReference>
<dbReference type="EMBL" id="JAHQXF010000001">
    <property type="protein sequence ID" value="MBV0923603.1"/>
    <property type="molecule type" value="Genomic_DNA"/>
</dbReference>
<dbReference type="AlphaFoldDB" id="A0A8J7YBS4"/>
<dbReference type="SUPFAM" id="SSF55874">
    <property type="entry name" value="ATPase domain of HSP90 chaperone/DNA topoisomerase II/histidine kinase"/>
    <property type="match status" value="1"/>
</dbReference>
<reference evidence="11 12" key="1">
    <citation type="submission" date="2021-06" db="EMBL/GenBank/DDBJ databases">
        <title>New haloarchaea isolates fom saline soil.</title>
        <authorList>
            <person name="Duran-Viseras A."/>
            <person name="Sanchez-Porro C.S."/>
            <person name="Ventosa A."/>
        </authorList>
    </citation>
    <scope>NUCLEOTIDE SEQUENCE [LARGE SCALE GENOMIC DNA]</scope>
    <source>
        <strain evidence="11 12">JCM 183640</strain>
    </source>
</reference>
<feature type="domain" description="PAC" evidence="10">
    <location>
        <begin position="547"/>
        <end position="599"/>
    </location>
</feature>
<dbReference type="InterPro" id="IPR000014">
    <property type="entry name" value="PAS"/>
</dbReference>
<dbReference type="InterPro" id="IPR003661">
    <property type="entry name" value="HisK_dim/P_dom"/>
</dbReference>
<dbReference type="PROSITE" id="PS50112">
    <property type="entry name" value="PAS"/>
    <property type="match status" value="2"/>
</dbReference>
<keyword evidence="4" id="KW-0808">Transferase</keyword>
<evidence type="ECO:0000256" key="2">
    <source>
        <dbReference type="ARBA" id="ARBA00012438"/>
    </source>
</evidence>
<accession>A0A8J7YBS4</accession>
<dbReference type="OrthoDB" id="8127at2157"/>
<dbReference type="InterPro" id="IPR005467">
    <property type="entry name" value="His_kinase_dom"/>
</dbReference>
<evidence type="ECO:0000313" key="11">
    <source>
        <dbReference type="EMBL" id="MBV0923603.1"/>
    </source>
</evidence>
<feature type="domain" description="PAS" evidence="9">
    <location>
        <begin position="105"/>
        <end position="168"/>
    </location>
</feature>
<dbReference type="CDD" id="cd00075">
    <property type="entry name" value="HATPase"/>
    <property type="match status" value="1"/>
</dbReference>
<dbReference type="InterPro" id="IPR013655">
    <property type="entry name" value="PAS_fold_3"/>
</dbReference>
<dbReference type="InterPro" id="IPR000700">
    <property type="entry name" value="PAS-assoc_C"/>
</dbReference>
<name>A0A8J7YBS4_9EURY</name>
<dbReference type="InterPro" id="IPR052162">
    <property type="entry name" value="Sensor_kinase/Photoreceptor"/>
</dbReference>
<keyword evidence="6" id="KW-0175">Coiled coil</keyword>
<gene>
    <name evidence="11" type="ORF">KTS45_05255</name>
</gene>
<dbReference type="Gene3D" id="3.30.565.10">
    <property type="entry name" value="Histidine kinase-like ATPase, C-terminal domain"/>
    <property type="match status" value="1"/>
</dbReference>
<dbReference type="InterPro" id="IPR001610">
    <property type="entry name" value="PAC"/>
</dbReference>
<sequence length="931" mass="102845">MSSGRVASEAVLAACDRLGRAHEPVTATEVADELGCESRAVADRLADLVDQGRMASKVIGEQRVWWLPGGPDDASADDASPRSATADEPTGPESGGRGPPEAGDILRRISDGFYALDDEWRFTHVNERAVELIDYRDEGLVGRDIWEVFEWAADSKLGEEYRAAMATQEPTAFEFYSPEPLSAWYEINAYPSESGLSVYFRDVTERKERQRRLERSERRYRTLVEHFPNGAVALVDDSLRYQTVGGRPPEIVDATATELESRRVRDALPAPLADELAPRYEAALGGDASTFEFEFDESVFRIRTVPIRDDDGDVFAALGMSQDITEQKERERRLRDAKSQFEAATAAGAVGTWEWDVRADRVVTDAASAEKFGLDPDAAREGVPLGQFVDAIYEADRERVEAEIEAAVESGGEYEAEYRVRDADGDLRWVVARGHVERDADGDAVRFPGALTDITERKHAERERDEHRKKLQTLFDVLPVGVVVTDGDGRFDEVNDAAKELLDIGPQDVAAISDYGQYRGRWADTGEPVAPQEWALNRILRGEKVTRPDVYEIETADGERKIVMVHGMPIRDANGNVTHGVVTLTDITARRTYQRQLEESERRYRTLAEHFPNGAVGVFDPDLRYTVAQGSELGERLPGRAELEGRRMPDVFPPDVAANLEPLFEAAVEDGETDSAATEFGGRTWRVWATPLRDASGEIFAGLSFAQDITEQVERESRLEETVEKLEASNERLESFASMLAHEIRNPVTIGQIYSRQLADADSEAASYVAEAFDRIEDMIDVMLVLARGNAAVGKPTPVAVADAVEAAWEQVDAAAAELRLSTDRRLQADPRYLQHLFRNLFENAVEHGGDAVAVTVGDLPTGFYVEDDGTGIPADEVDSVFEPGYTTAAGRGGTGLGLAFVRELARVYGWECTVTESERGGARFEFTGVN</sequence>
<dbReference type="SMART" id="SM00387">
    <property type="entry name" value="HATPase_c"/>
    <property type="match status" value="1"/>
</dbReference>
<dbReference type="InterPro" id="IPR035965">
    <property type="entry name" value="PAS-like_dom_sf"/>
</dbReference>
<dbReference type="PROSITE" id="PS50109">
    <property type="entry name" value="HIS_KIN"/>
    <property type="match status" value="1"/>
</dbReference>
<keyword evidence="12" id="KW-1185">Reference proteome</keyword>
<dbReference type="RefSeq" id="WP_162316723.1">
    <property type="nucleotide sequence ID" value="NZ_JAHQXF010000001.1"/>
</dbReference>
<dbReference type="NCBIfam" id="TIGR00229">
    <property type="entry name" value="sensory_box"/>
    <property type="match status" value="5"/>
</dbReference>
<organism evidence="11 12">
    <name type="scientific">Haloarcula limicola</name>
    <dbReference type="NCBI Taxonomy" id="1429915"/>
    <lineage>
        <taxon>Archaea</taxon>
        <taxon>Methanobacteriati</taxon>
        <taxon>Methanobacteriota</taxon>
        <taxon>Stenosarchaea group</taxon>
        <taxon>Halobacteria</taxon>
        <taxon>Halobacteriales</taxon>
        <taxon>Haloarculaceae</taxon>
        <taxon>Haloarcula</taxon>
    </lineage>
</organism>
<dbReference type="Gene3D" id="2.10.70.100">
    <property type="match status" value="1"/>
</dbReference>
<dbReference type="InterPro" id="IPR003594">
    <property type="entry name" value="HATPase_dom"/>
</dbReference>
<dbReference type="SMART" id="SM00086">
    <property type="entry name" value="PAC"/>
    <property type="match status" value="3"/>
</dbReference>
<dbReference type="PRINTS" id="PR00344">
    <property type="entry name" value="BCTRLSENSOR"/>
</dbReference>
<feature type="coiled-coil region" evidence="6">
    <location>
        <begin position="709"/>
        <end position="736"/>
    </location>
</feature>
<dbReference type="PROSITE" id="PS50113">
    <property type="entry name" value="PAC"/>
    <property type="match status" value="4"/>
</dbReference>
<dbReference type="Pfam" id="PF00512">
    <property type="entry name" value="HisKA"/>
    <property type="match status" value="1"/>
</dbReference>
<dbReference type="Gene3D" id="3.30.450.20">
    <property type="entry name" value="PAS domain"/>
    <property type="match status" value="5"/>
</dbReference>
<dbReference type="EC" id="2.7.13.3" evidence="2"/>
<feature type="region of interest" description="Disordered" evidence="7">
    <location>
        <begin position="69"/>
        <end position="103"/>
    </location>
</feature>
<dbReference type="Pfam" id="PF02518">
    <property type="entry name" value="HATPase_c"/>
    <property type="match status" value="1"/>
</dbReference>
<dbReference type="Proteomes" id="UP000766550">
    <property type="component" value="Unassembled WGS sequence"/>
</dbReference>
<dbReference type="SMART" id="SM00091">
    <property type="entry name" value="PAS"/>
    <property type="match status" value="3"/>
</dbReference>
<dbReference type="GO" id="GO:0000155">
    <property type="term" value="F:phosphorelay sensor kinase activity"/>
    <property type="evidence" value="ECO:0007669"/>
    <property type="project" value="InterPro"/>
</dbReference>
<evidence type="ECO:0000259" key="9">
    <source>
        <dbReference type="PROSITE" id="PS50112"/>
    </source>
</evidence>
<comment type="catalytic activity">
    <reaction evidence="1">
        <text>ATP + protein L-histidine = ADP + protein N-phospho-L-histidine.</text>
        <dbReference type="EC" id="2.7.13.3"/>
    </reaction>
</comment>
<keyword evidence="3" id="KW-0597">Phosphoprotein</keyword>
<keyword evidence="5" id="KW-0418">Kinase</keyword>
<evidence type="ECO:0000256" key="4">
    <source>
        <dbReference type="ARBA" id="ARBA00022679"/>
    </source>
</evidence>
<evidence type="ECO:0000256" key="5">
    <source>
        <dbReference type="ARBA" id="ARBA00022777"/>
    </source>
</evidence>
<feature type="domain" description="PAC" evidence="10">
    <location>
        <begin position="414"/>
        <end position="466"/>
    </location>
</feature>
<evidence type="ECO:0000256" key="7">
    <source>
        <dbReference type="SAM" id="MobiDB-lite"/>
    </source>
</evidence>
<dbReference type="Gene3D" id="1.10.287.130">
    <property type="match status" value="1"/>
</dbReference>
<comment type="caution">
    <text evidence="11">The sequence shown here is derived from an EMBL/GenBank/DDBJ whole genome shotgun (WGS) entry which is preliminary data.</text>
</comment>
<dbReference type="CDD" id="cd00082">
    <property type="entry name" value="HisKA"/>
    <property type="match status" value="1"/>
</dbReference>
<dbReference type="Pfam" id="PF08448">
    <property type="entry name" value="PAS_4"/>
    <property type="match status" value="4"/>
</dbReference>
<protein>
    <recommendedName>
        <fullName evidence="2">histidine kinase</fullName>
        <ecNumber evidence="2">2.7.13.3</ecNumber>
    </recommendedName>
</protein>
<dbReference type="InterPro" id="IPR013656">
    <property type="entry name" value="PAS_4"/>
</dbReference>
<evidence type="ECO:0000256" key="1">
    <source>
        <dbReference type="ARBA" id="ARBA00000085"/>
    </source>
</evidence>
<dbReference type="SMART" id="SM00388">
    <property type="entry name" value="HisKA"/>
    <property type="match status" value="1"/>
</dbReference>
<dbReference type="SUPFAM" id="SSF55785">
    <property type="entry name" value="PYP-like sensor domain (PAS domain)"/>
    <property type="match status" value="5"/>
</dbReference>
<dbReference type="InterPro" id="IPR004358">
    <property type="entry name" value="Sig_transdc_His_kin-like_C"/>
</dbReference>
<evidence type="ECO:0000256" key="3">
    <source>
        <dbReference type="ARBA" id="ARBA00022553"/>
    </source>
</evidence>
<feature type="domain" description="PAS" evidence="9">
    <location>
        <begin position="467"/>
        <end position="509"/>
    </location>
</feature>
<dbReference type="SUPFAM" id="SSF47384">
    <property type="entry name" value="Homodimeric domain of signal transducing histidine kinase"/>
    <property type="match status" value="1"/>
</dbReference>
<dbReference type="Pfam" id="PF08447">
    <property type="entry name" value="PAS_3"/>
    <property type="match status" value="1"/>
</dbReference>
<feature type="domain" description="Histidine kinase" evidence="8">
    <location>
        <begin position="739"/>
        <end position="928"/>
    </location>
</feature>
<dbReference type="InterPro" id="IPR036097">
    <property type="entry name" value="HisK_dim/P_sf"/>
</dbReference>
<evidence type="ECO:0000259" key="10">
    <source>
        <dbReference type="PROSITE" id="PS50113"/>
    </source>
</evidence>
<evidence type="ECO:0000313" key="12">
    <source>
        <dbReference type="Proteomes" id="UP000766550"/>
    </source>
</evidence>
<dbReference type="PANTHER" id="PTHR43304:SF1">
    <property type="entry name" value="PAC DOMAIN-CONTAINING PROTEIN"/>
    <property type="match status" value="1"/>
</dbReference>
<feature type="domain" description="PAC" evidence="10">
    <location>
        <begin position="669"/>
        <end position="721"/>
    </location>
</feature>
<evidence type="ECO:0000256" key="6">
    <source>
        <dbReference type="SAM" id="Coils"/>
    </source>
</evidence>
<feature type="compositionally biased region" description="Low complexity" evidence="7">
    <location>
        <begin position="77"/>
        <end position="87"/>
    </location>
</feature>
<evidence type="ECO:0000259" key="8">
    <source>
        <dbReference type="PROSITE" id="PS50109"/>
    </source>
</evidence>